<gene>
    <name evidence="2" type="ORF">A3F23_03875</name>
</gene>
<dbReference type="AlphaFoldDB" id="A0A1F5WQQ9"/>
<evidence type="ECO:0000313" key="3">
    <source>
        <dbReference type="Proteomes" id="UP000177723"/>
    </source>
</evidence>
<dbReference type="EMBL" id="MFHT01000008">
    <property type="protein sequence ID" value="OGF77950.1"/>
    <property type="molecule type" value="Genomic_DNA"/>
</dbReference>
<evidence type="ECO:0000256" key="1">
    <source>
        <dbReference type="SAM" id="MobiDB-lite"/>
    </source>
</evidence>
<dbReference type="Proteomes" id="UP000177723">
    <property type="component" value="Unassembled WGS sequence"/>
</dbReference>
<reference evidence="2 3" key="1">
    <citation type="journal article" date="2016" name="Nat. Commun.">
        <title>Thousands of microbial genomes shed light on interconnected biogeochemical processes in an aquifer system.</title>
        <authorList>
            <person name="Anantharaman K."/>
            <person name="Brown C.T."/>
            <person name="Hug L.A."/>
            <person name="Sharon I."/>
            <person name="Castelle C.J."/>
            <person name="Probst A.J."/>
            <person name="Thomas B.C."/>
            <person name="Singh A."/>
            <person name="Wilkins M.J."/>
            <person name="Karaoz U."/>
            <person name="Brodie E.L."/>
            <person name="Williams K.H."/>
            <person name="Hubbard S.S."/>
            <person name="Banfield J.F."/>
        </authorList>
    </citation>
    <scope>NUCLEOTIDE SEQUENCE [LARGE SCALE GENOMIC DNA]</scope>
</reference>
<feature type="compositionally biased region" description="Basic and acidic residues" evidence="1">
    <location>
        <begin position="1"/>
        <end position="15"/>
    </location>
</feature>
<comment type="caution">
    <text evidence="2">The sequence shown here is derived from an EMBL/GenBank/DDBJ whole genome shotgun (WGS) entry which is preliminary data.</text>
</comment>
<sequence>MRMEARKFDTSKSEDAQIVSGPEKTAEKPKSPEEVWSEKYWDRIKAENPDPKNAEAVKKDTERIIAGQLEEAAKKGKLELSVLDKDFTDLDREKIFAYSEFATRDKKYKVGPFKLDESGTKVSAEISKERGKVIDFLKYKEKISDLFNKEEKGIGAEKAGKLAIETAQKQFQFWKERYKALDLDPKEMWAKLNNKKILGMPVKNLLGSMAAGSAARFIVRTVSGVSGGILVGASAGALGNGTWEAIKAYKKEKERLSKMSVRDKILERAKDINEKNIGQKAKVDEYFELLEKEAPFPDFEQMSERRKNLHQELLKELKFESVKGSKVLKGFGRGAAVGAIGGAFGGWIGEHLNNYFQGSSEAAAAIKDFKKSAGSEAFSQMNGGISDTFSKTFEGAKTEGLASLGTKEFFSLADKGDSLTTMSRNLIHDYISQKQALGVEIALDKSQLIYAEDALKNLFKGRALSPGDELSLIGEQINSAIEKAQLLTSAGKEHIKQEYVSKIGSKVWEQITNYDSSFHSGNNFSNEILNSSSEKAVTFVHDSAQGFGADLAQRVADRGRNRAAESVVEKARDSWLESFLSVTGAAYAGEYGTKGRLKEFADKLRKRKALVREYRHAEDFNEGDSDLRYVELTEDMAIEKKPKEKVEPKTEPKPKKERVEKKIPDDQMFKYFGEKGIAEKFKLKPEEIRYKVRTPNTVKIFPSYEKMTRWFNSLSQKKKDWLIDQELNADEPAIKMDLPERLREFMSASPLSRQSFNAEVDGLIKNMFGFRETPISKHHEQTEEKSEEVIGKLNPETKLLEYRSSRQETAQGRENTAATPDVIKLEDLTPDDEYNKDNSDWTEDVFRGRIAEESDSESRDMKNLVEILAEEELEKKNNNSNQNAA</sequence>
<organism evidence="2 3">
    <name type="scientific">Candidatus Giovannonibacteria bacterium RIFCSPHIGHO2_12_FULL_43_15</name>
    <dbReference type="NCBI Taxonomy" id="1798341"/>
    <lineage>
        <taxon>Bacteria</taxon>
        <taxon>Candidatus Giovannoniibacteriota</taxon>
    </lineage>
</organism>
<name>A0A1F5WQQ9_9BACT</name>
<feature type="compositionally biased region" description="Basic and acidic residues" evidence="1">
    <location>
        <begin position="24"/>
        <end position="35"/>
    </location>
</feature>
<proteinExistence type="predicted"/>
<feature type="region of interest" description="Disordered" evidence="1">
    <location>
        <begin position="641"/>
        <end position="660"/>
    </location>
</feature>
<protein>
    <submittedName>
        <fullName evidence="2">Uncharacterized protein</fullName>
    </submittedName>
</protein>
<accession>A0A1F5WQQ9</accession>
<evidence type="ECO:0000313" key="2">
    <source>
        <dbReference type="EMBL" id="OGF77950.1"/>
    </source>
</evidence>
<feature type="region of interest" description="Disordered" evidence="1">
    <location>
        <begin position="1"/>
        <end position="35"/>
    </location>
</feature>